<accession>A0A1V3NDX9</accession>
<name>A0A1V3NDX9_9GAMM</name>
<dbReference type="Pfam" id="PF02589">
    <property type="entry name" value="LUD_dom"/>
    <property type="match status" value="1"/>
</dbReference>
<evidence type="ECO:0000313" key="3">
    <source>
        <dbReference type="Proteomes" id="UP000189462"/>
    </source>
</evidence>
<dbReference type="PANTHER" id="PTHR43682:SF1">
    <property type="entry name" value="LACTATE UTILIZATION PROTEIN C"/>
    <property type="match status" value="1"/>
</dbReference>
<gene>
    <name evidence="2" type="ORF">B1C78_11930</name>
</gene>
<evidence type="ECO:0000259" key="1">
    <source>
        <dbReference type="Pfam" id="PF02589"/>
    </source>
</evidence>
<dbReference type="Proteomes" id="UP000189462">
    <property type="component" value="Unassembled WGS sequence"/>
</dbReference>
<comment type="caution">
    <text evidence="2">The sequence shown here is derived from an EMBL/GenBank/DDBJ whole genome shotgun (WGS) entry which is preliminary data.</text>
</comment>
<dbReference type="Gene3D" id="3.40.50.10420">
    <property type="entry name" value="NagB/RpiA/CoA transferase-like"/>
    <property type="match status" value="1"/>
</dbReference>
<reference evidence="2 3" key="1">
    <citation type="submission" date="2017-02" db="EMBL/GenBank/DDBJ databases">
        <title>Genomic diversity within the haloalkaliphilic genus Thioalkalivibrio.</title>
        <authorList>
            <person name="Ahn A.-C."/>
            <person name="Meier-Kolthoff J."/>
            <person name="Overmars L."/>
            <person name="Richter M."/>
            <person name="Woyke T."/>
            <person name="Sorokin D.Y."/>
            <person name="Muyzer G."/>
        </authorList>
    </citation>
    <scope>NUCLEOTIDE SEQUENCE [LARGE SCALE GENOMIC DNA]</scope>
    <source>
        <strain evidence="2 3">ALJD</strain>
    </source>
</reference>
<protein>
    <submittedName>
        <fullName evidence="2">Lactate utilization protein</fullName>
    </submittedName>
</protein>
<sequence length="223" mass="24295">MSGARERILAAVRQGLGREALPVASREALDARLRSTVEPDQHLRPRLAEGDIGYLFRARLQSVSATHEPLGSEAYVPAAVAAYLDSRHLEGPVAVAPCLRALDWRRAGLDPRFGQSHGEDVLCVSRAFCAIAETGTLVLLSGPDNPTTLNFLPDHHLVVLHAPDLVSHIEDAWTRIRAREGDWPRTVNLITGPSRTADVEQTIQLGAHGPRSLHVLMVDPGDR</sequence>
<dbReference type="SUPFAM" id="SSF100950">
    <property type="entry name" value="NagB/RpiA/CoA transferase-like"/>
    <property type="match status" value="1"/>
</dbReference>
<dbReference type="InterPro" id="IPR003741">
    <property type="entry name" value="LUD_dom"/>
</dbReference>
<dbReference type="InterPro" id="IPR024185">
    <property type="entry name" value="FTHF_cligase-like_sf"/>
</dbReference>
<dbReference type="InterPro" id="IPR037171">
    <property type="entry name" value="NagB/RpiA_transferase-like"/>
</dbReference>
<dbReference type="AlphaFoldDB" id="A0A1V3NDX9"/>
<keyword evidence="3" id="KW-1185">Reference proteome</keyword>
<dbReference type="RefSeq" id="WP_077279386.1">
    <property type="nucleotide sequence ID" value="NZ_MVBK01000070.1"/>
</dbReference>
<dbReference type="OrthoDB" id="9794157at2"/>
<dbReference type="STRING" id="108003.B1C78_11930"/>
<dbReference type="EMBL" id="MVBK01000070">
    <property type="protein sequence ID" value="OOG23261.1"/>
    <property type="molecule type" value="Genomic_DNA"/>
</dbReference>
<evidence type="ECO:0000313" key="2">
    <source>
        <dbReference type="EMBL" id="OOG23261.1"/>
    </source>
</evidence>
<proteinExistence type="predicted"/>
<feature type="domain" description="LUD" evidence="1">
    <location>
        <begin position="124"/>
        <end position="218"/>
    </location>
</feature>
<dbReference type="PANTHER" id="PTHR43682">
    <property type="entry name" value="LACTATE UTILIZATION PROTEIN C"/>
    <property type="match status" value="1"/>
</dbReference>
<organism evidence="2 3">
    <name type="scientific">Thioalkalivibrio denitrificans</name>
    <dbReference type="NCBI Taxonomy" id="108003"/>
    <lineage>
        <taxon>Bacteria</taxon>
        <taxon>Pseudomonadati</taxon>
        <taxon>Pseudomonadota</taxon>
        <taxon>Gammaproteobacteria</taxon>
        <taxon>Chromatiales</taxon>
        <taxon>Ectothiorhodospiraceae</taxon>
        <taxon>Thioalkalivibrio</taxon>
    </lineage>
</organism>